<accession>A0A1W6SPD4</accession>
<keyword evidence="1" id="KW-1277">Toxin-antitoxin system</keyword>
<protein>
    <submittedName>
        <fullName evidence="2">Addiction module toxin RelE</fullName>
    </submittedName>
</protein>
<reference evidence="2 3" key="1">
    <citation type="journal article" date="2015" name="Int. J. Syst. Evol. Microbiol.">
        <title>Nitrosospira lacus sp. nov., a psychrotolerant, ammonia-oxidizing bacterium from sandy lake sediment.</title>
        <authorList>
            <person name="Urakawa H."/>
            <person name="Garcia J.C."/>
            <person name="Nielsen J.L."/>
            <person name="Le V.Q."/>
            <person name="Kozlowski J.A."/>
            <person name="Stein L.Y."/>
            <person name="Lim C.K."/>
            <person name="Pommerening-Roser A."/>
            <person name="Martens-Habbena W."/>
            <person name="Stahl D.A."/>
            <person name="Klotz M.G."/>
        </authorList>
    </citation>
    <scope>NUCLEOTIDE SEQUENCE [LARGE SCALE GENOMIC DNA]</scope>
    <source>
        <strain evidence="2 3">APG3</strain>
    </source>
</reference>
<dbReference type="AlphaFoldDB" id="A0A1W6SPD4"/>
<organism evidence="2 3">
    <name type="scientific">Nitrosospira lacus</name>
    <dbReference type="NCBI Taxonomy" id="1288494"/>
    <lineage>
        <taxon>Bacteria</taxon>
        <taxon>Pseudomonadati</taxon>
        <taxon>Pseudomonadota</taxon>
        <taxon>Betaproteobacteria</taxon>
        <taxon>Nitrosomonadales</taxon>
        <taxon>Nitrosomonadaceae</taxon>
        <taxon>Nitrosospira</taxon>
    </lineage>
</organism>
<sequence>MAGLLFRITPTPAKDRFKIKLREAGYRLVYEVRDGVLMVVVVAVGKRERNAVYKAAAKR</sequence>
<dbReference type="SUPFAM" id="SSF143011">
    <property type="entry name" value="RelE-like"/>
    <property type="match status" value="1"/>
</dbReference>
<name>A0A1W6SPD4_9PROT</name>
<keyword evidence="3" id="KW-1185">Reference proteome</keyword>
<dbReference type="Pfam" id="PF05016">
    <property type="entry name" value="ParE_toxin"/>
    <property type="match status" value="1"/>
</dbReference>
<dbReference type="Gene3D" id="3.30.2310.20">
    <property type="entry name" value="RelE-like"/>
    <property type="match status" value="1"/>
</dbReference>
<evidence type="ECO:0000256" key="1">
    <source>
        <dbReference type="ARBA" id="ARBA00022649"/>
    </source>
</evidence>
<evidence type="ECO:0000313" key="2">
    <source>
        <dbReference type="EMBL" id="ARO87666.1"/>
    </source>
</evidence>
<dbReference type="KEGG" id="nlc:EBAPG3_007710"/>
<dbReference type="Proteomes" id="UP000012179">
    <property type="component" value="Chromosome"/>
</dbReference>
<dbReference type="EMBL" id="CP021106">
    <property type="protein sequence ID" value="ARO87666.1"/>
    <property type="molecule type" value="Genomic_DNA"/>
</dbReference>
<dbReference type="eggNOG" id="COG2026">
    <property type="taxonomic scope" value="Bacteria"/>
</dbReference>
<proteinExistence type="predicted"/>
<evidence type="ECO:0000313" key="3">
    <source>
        <dbReference type="Proteomes" id="UP000012179"/>
    </source>
</evidence>
<dbReference type="InterPro" id="IPR007712">
    <property type="entry name" value="RelE/ParE_toxin"/>
</dbReference>
<gene>
    <name evidence="2" type="ORF">EBAPG3_007710</name>
</gene>
<dbReference type="InterPro" id="IPR035093">
    <property type="entry name" value="RelE/ParE_toxin_dom_sf"/>
</dbReference>
<dbReference type="OrthoDB" id="9801234at2"/>